<dbReference type="Proteomes" id="UP000663929">
    <property type="component" value="Chromosome"/>
</dbReference>
<dbReference type="EMBL" id="CP071793">
    <property type="protein sequence ID" value="QTD51264.1"/>
    <property type="molecule type" value="Genomic_DNA"/>
</dbReference>
<organism evidence="1 2">
    <name type="scientific">Sulfidibacter corallicola</name>
    <dbReference type="NCBI Taxonomy" id="2818388"/>
    <lineage>
        <taxon>Bacteria</taxon>
        <taxon>Pseudomonadati</taxon>
        <taxon>Acidobacteriota</taxon>
        <taxon>Holophagae</taxon>
        <taxon>Acanthopleuribacterales</taxon>
        <taxon>Acanthopleuribacteraceae</taxon>
        <taxon>Sulfidibacter</taxon>
    </lineage>
</organism>
<dbReference type="AlphaFoldDB" id="A0A8A4TQ00"/>
<accession>A0A8A4TQ00</accession>
<gene>
    <name evidence="1" type="ORF">J3U87_02250</name>
</gene>
<sequence length="82" mass="9279">MSRFQFFRLDTNFSLSETCPADAQLLDHMISQAKTESPQCAQHESRLLMLGSVMSSNQVSDRFITVVNIEDRSGTRRKSVVP</sequence>
<reference evidence="1" key="1">
    <citation type="submission" date="2021-03" db="EMBL/GenBank/DDBJ databases">
        <title>Acanthopleuribacteraceae sp. M133.</title>
        <authorList>
            <person name="Wang G."/>
        </authorList>
    </citation>
    <scope>NUCLEOTIDE SEQUENCE</scope>
    <source>
        <strain evidence="1">M133</strain>
    </source>
</reference>
<name>A0A8A4TQ00_SULCO</name>
<protein>
    <submittedName>
        <fullName evidence="1">Uncharacterized protein</fullName>
    </submittedName>
</protein>
<evidence type="ECO:0000313" key="1">
    <source>
        <dbReference type="EMBL" id="QTD51264.1"/>
    </source>
</evidence>
<keyword evidence="2" id="KW-1185">Reference proteome</keyword>
<dbReference type="KEGG" id="scor:J3U87_02250"/>
<evidence type="ECO:0000313" key="2">
    <source>
        <dbReference type="Proteomes" id="UP000663929"/>
    </source>
</evidence>
<proteinExistence type="predicted"/>
<dbReference type="RefSeq" id="WP_237381396.1">
    <property type="nucleotide sequence ID" value="NZ_CP071793.1"/>
</dbReference>